<gene>
    <name evidence="6" type="primary">prr-5</name>
    <name evidence="6" type="ORF">A0H81_04161</name>
</gene>
<evidence type="ECO:0000256" key="4">
    <source>
        <dbReference type="ARBA" id="ARBA00023136"/>
    </source>
</evidence>
<evidence type="ECO:0000256" key="5">
    <source>
        <dbReference type="SAM" id="Phobius"/>
    </source>
</evidence>
<evidence type="ECO:0000256" key="2">
    <source>
        <dbReference type="ARBA" id="ARBA00022692"/>
    </source>
</evidence>
<dbReference type="InterPro" id="IPR009571">
    <property type="entry name" value="SUR7/Rim9-like_fungi"/>
</dbReference>
<dbReference type="PANTHER" id="PTHR28013:SF3">
    <property type="entry name" value="PROTEIN DCV1-RELATED"/>
    <property type="match status" value="1"/>
</dbReference>
<dbReference type="OMA" id="TWGNAVW"/>
<dbReference type="Proteomes" id="UP000092993">
    <property type="component" value="Unassembled WGS sequence"/>
</dbReference>
<dbReference type="AlphaFoldDB" id="A0A1C7MEU5"/>
<reference evidence="6 7" key="1">
    <citation type="submission" date="2016-03" db="EMBL/GenBank/DDBJ databases">
        <title>Whole genome sequencing of Grifola frondosa 9006-11.</title>
        <authorList>
            <person name="Min B."/>
            <person name="Park H."/>
            <person name="Kim J.-G."/>
            <person name="Cho H."/>
            <person name="Oh Y.-L."/>
            <person name="Kong W.-S."/>
            <person name="Choi I.-G."/>
        </authorList>
    </citation>
    <scope>NUCLEOTIDE SEQUENCE [LARGE SCALE GENOMIC DNA]</scope>
    <source>
        <strain evidence="6 7">9006-11</strain>
    </source>
</reference>
<dbReference type="Pfam" id="PF06687">
    <property type="entry name" value="SUR7"/>
    <property type="match status" value="1"/>
</dbReference>
<dbReference type="GO" id="GO:0035838">
    <property type="term" value="C:growing cell tip"/>
    <property type="evidence" value="ECO:0007669"/>
    <property type="project" value="TreeGrafter"/>
</dbReference>
<evidence type="ECO:0000313" key="6">
    <source>
        <dbReference type="EMBL" id="OBZ75342.1"/>
    </source>
</evidence>
<dbReference type="InterPro" id="IPR051380">
    <property type="entry name" value="pH-response_reg_palI/RIM9"/>
</dbReference>
<comment type="caution">
    <text evidence="6">The sequence shown here is derived from an EMBL/GenBank/DDBJ whole genome shotgun (WGS) entry which is preliminary data.</text>
</comment>
<organism evidence="6 7">
    <name type="scientific">Grifola frondosa</name>
    <name type="common">Maitake</name>
    <name type="synonym">Polyporus frondosus</name>
    <dbReference type="NCBI Taxonomy" id="5627"/>
    <lineage>
        <taxon>Eukaryota</taxon>
        <taxon>Fungi</taxon>
        <taxon>Dikarya</taxon>
        <taxon>Basidiomycota</taxon>
        <taxon>Agaricomycotina</taxon>
        <taxon>Agaricomycetes</taxon>
        <taxon>Polyporales</taxon>
        <taxon>Grifolaceae</taxon>
        <taxon>Grifola</taxon>
    </lineage>
</organism>
<comment type="subcellular location">
    <subcellularLocation>
        <location evidence="1">Membrane</location>
        <topology evidence="1">Multi-pass membrane protein</topology>
    </subcellularLocation>
</comment>
<sequence>MPLVRCFSPNRLLASKSTDQMLAAVAPSLLFLAFLLLLLVSFSVPVLKTIYLFRLVAEVSASLFHTSATGAVRFGVWGYCTSGVDISIVGINHDTSAQCSQAKLGYNFDSNVASALHVSGLDNAISRTLTAVLVLHPIACVLTFIALIASLFTIWWRYTGLLAALVTTVVFLVDVIFVAVVRHRINSDSDGVIQLSWGNAVWLTLVATVAIWGSLVGACASLYACGRWNKSVAFAVSL</sequence>
<feature type="transmembrane region" description="Helical" evidence="5">
    <location>
        <begin position="129"/>
        <end position="154"/>
    </location>
</feature>
<evidence type="ECO:0000256" key="1">
    <source>
        <dbReference type="ARBA" id="ARBA00004141"/>
    </source>
</evidence>
<keyword evidence="7" id="KW-1185">Reference proteome</keyword>
<dbReference type="STRING" id="5627.A0A1C7MEU5"/>
<keyword evidence="4 5" id="KW-0472">Membrane</keyword>
<evidence type="ECO:0000313" key="7">
    <source>
        <dbReference type="Proteomes" id="UP000092993"/>
    </source>
</evidence>
<dbReference type="GO" id="GO:0005886">
    <property type="term" value="C:plasma membrane"/>
    <property type="evidence" value="ECO:0007669"/>
    <property type="project" value="InterPro"/>
</dbReference>
<dbReference type="EMBL" id="LUGG01000004">
    <property type="protein sequence ID" value="OBZ75342.1"/>
    <property type="molecule type" value="Genomic_DNA"/>
</dbReference>
<dbReference type="GO" id="GO:0032153">
    <property type="term" value="C:cell division site"/>
    <property type="evidence" value="ECO:0007669"/>
    <property type="project" value="TreeGrafter"/>
</dbReference>
<dbReference type="OrthoDB" id="2354757at2759"/>
<keyword evidence="2 5" id="KW-0812">Transmembrane</keyword>
<protein>
    <submittedName>
        <fullName evidence="6">pH-response regulator protein palI/prr-5</fullName>
    </submittedName>
</protein>
<dbReference type="PANTHER" id="PTHR28013">
    <property type="entry name" value="PROTEIN DCV1-RELATED"/>
    <property type="match status" value="1"/>
</dbReference>
<feature type="transmembrane region" description="Helical" evidence="5">
    <location>
        <begin position="21"/>
        <end position="44"/>
    </location>
</feature>
<accession>A0A1C7MEU5</accession>
<name>A0A1C7MEU5_GRIFR</name>
<keyword evidence="3 5" id="KW-1133">Transmembrane helix</keyword>
<feature type="transmembrane region" description="Helical" evidence="5">
    <location>
        <begin position="161"/>
        <end position="181"/>
    </location>
</feature>
<proteinExistence type="predicted"/>
<evidence type="ECO:0000256" key="3">
    <source>
        <dbReference type="ARBA" id="ARBA00022989"/>
    </source>
</evidence>
<feature type="transmembrane region" description="Helical" evidence="5">
    <location>
        <begin position="201"/>
        <end position="224"/>
    </location>
</feature>